<organism evidence="3 4">
    <name type="scientific">Auricularia subglabra (strain TFB-10046 / SS5)</name>
    <name type="common">White-rot fungus</name>
    <name type="synonym">Auricularia delicata (strain TFB10046)</name>
    <dbReference type="NCBI Taxonomy" id="717982"/>
    <lineage>
        <taxon>Eukaryota</taxon>
        <taxon>Fungi</taxon>
        <taxon>Dikarya</taxon>
        <taxon>Basidiomycota</taxon>
        <taxon>Agaricomycotina</taxon>
        <taxon>Agaricomycetes</taxon>
        <taxon>Auriculariales</taxon>
        <taxon>Auriculariaceae</taxon>
        <taxon>Auricularia</taxon>
    </lineage>
</organism>
<evidence type="ECO:0000256" key="1">
    <source>
        <dbReference type="SAM" id="Phobius"/>
    </source>
</evidence>
<reference evidence="4" key="1">
    <citation type="journal article" date="2012" name="Science">
        <title>The Paleozoic origin of enzymatic lignin decomposition reconstructed from 31 fungal genomes.</title>
        <authorList>
            <person name="Floudas D."/>
            <person name="Binder M."/>
            <person name="Riley R."/>
            <person name="Barry K."/>
            <person name="Blanchette R.A."/>
            <person name="Henrissat B."/>
            <person name="Martinez A.T."/>
            <person name="Otillar R."/>
            <person name="Spatafora J.W."/>
            <person name="Yadav J.S."/>
            <person name="Aerts A."/>
            <person name="Benoit I."/>
            <person name="Boyd A."/>
            <person name="Carlson A."/>
            <person name="Copeland A."/>
            <person name="Coutinho P.M."/>
            <person name="de Vries R.P."/>
            <person name="Ferreira P."/>
            <person name="Findley K."/>
            <person name="Foster B."/>
            <person name="Gaskell J."/>
            <person name="Glotzer D."/>
            <person name="Gorecki P."/>
            <person name="Heitman J."/>
            <person name="Hesse C."/>
            <person name="Hori C."/>
            <person name="Igarashi K."/>
            <person name="Jurgens J.A."/>
            <person name="Kallen N."/>
            <person name="Kersten P."/>
            <person name="Kohler A."/>
            <person name="Kuees U."/>
            <person name="Kumar T.K.A."/>
            <person name="Kuo A."/>
            <person name="LaButti K."/>
            <person name="Larrondo L.F."/>
            <person name="Lindquist E."/>
            <person name="Ling A."/>
            <person name="Lombard V."/>
            <person name="Lucas S."/>
            <person name="Lundell T."/>
            <person name="Martin R."/>
            <person name="McLaughlin D.J."/>
            <person name="Morgenstern I."/>
            <person name="Morin E."/>
            <person name="Murat C."/>
            <person name="Nagy L.G."/>
            <person name="Nolan M."/>
            <person name="Ohm R.A."/>
            <person name="Patyshakuliyeva A."/>
            <person name="Rokas A."/>
            <person name="Ruiz-Duenas F.J."/>
            <person name="Sabat G."/>
            <person name="Salamov A."/>
            <person name="Samejima M."/>
            <person name="Schmutz J."/>
            <person name="Slot J.C."/>
            <person name="St John F."/>
            <person name="Stenlid J."/>
            <person name="Sun H."/>
            <person name="Sun S."/>
            <person name="Syed K."/>
            <person name="Tsang A."/>
            <person name="Wiebenga A."/>
            <person name="Young D."/>
            <person name="Pisabarro A."/>
            <person name="Eastwood D.C."/>
            <person name="Martin F."/>
            <person name="Cullen D."/>
            <person name="Grigoriev I.V."/>
            <person name="Hibbett D.S."/>
        </authorList>
    </citation>
    <scope>NUCLEOTIDE SEQUENCE [LARGE SCALE GENOMIC DNA]</scope>
    <source>
        <strain evidence="4">TFB10046</strain>
    </source>
</reference>
<dbReference type="KEGG" id="adl:AURDEDRAFT_22589"/>
<dbReference type="Pfam" id="PF20153">
    <property type="entry name" value="DUF6535"/>
    <property type="match status" value="1"/>
</dbReference>
<dbReference type="OrthoDB" id="3269725at2759"/>
<keyword evidence="1" id="KW-0472">Membrane</keyword>
<proteinExistence type="predicted"/>
<evidence type="ECO:0000313" key="3">
    <source>
        <dbReference type="EMBL" id="EJD44505.1"/>
    </source>
</evidence>
<dbReference type="Proteomes" id="UP000006514">
    <property type="component" value="Unassembled WGS sequence"/>
</dbReference>
<sequence length="99" mass="11020">MLRDWSSGIDTMLIFAGMFSATTTAFIVEAYKQMVPDYTQLLFLALTTERNSSTHLAPPPFIVPASAHIVNRLWIGSLIVSLFAALIAILAKQWLSSYR</sequence>
<evidence type="ECO:0000313" key="4">
    <source>
        <dbReference type="Proteomes" id="UP000006514"/>
    </source>
</evidence>
<keyword evidence="1" id="KW-1133">Transmembrane helix</keyword>
<protein>
    <recommendedName>
        <fullName evidence="2">DUF6535 domain-containing protein</fullName>
    </recommendedName>
</protein>
<feature type="non-terminal residue" evidence="3">
    <location>
        <position position="99"/>
    </location>
</feature>
<dbReference type="EMBL" id="JH687770">
    <property type="protein sequence ID" value="EJD44505.1"/>
    <property type="molecule type" value="Genomic_DNA"/>
</dbReference>
<gene>
    <name evidence="3" type="ORF">AURDEDRAFT_22589</name>
</gene>
<feature type="transmembrane region" description="Helical" evidence="1">
    <location>
        <begin position="73"/>
        <end position="91"/>
    </location>
</feature>
<dbReference type="AlphaFoldDB" id="J0WXI5"/>
<name>J0WXI5_AURST</name>
<keyword evidence="1" id="KW-0812">Transmembrane</keyword>
<evidence type="ECO:0000259" key="2">
    <source>
        <dbReference type="Pfam" id="PF20153"/>
    </source>
</evidence>
<dbReference type="InterPro" id="IPR045338">
    <property type="entry name" value="DUF6535"/>
</dbReference>
<keyword evidence="4" id="KW-1185">Reference proteome</keyword>
<feature type="domain" description="DUF6535" evidence="2">
    <location>
        <begin position="1"/>
        <end position="99"/>
    </location>
</feature>
<feature type="transmembrane region" description="Helical" evidence="1">
    <location>
        <begin position="12"/>
        <end position="31"/>
    </location>
</feature>
<accession>J0WXI5</accession>
<dbReference type="InParanoid" id="J0WXI5"/>